<name>A0A285PDB6_9HYPH</name>
<dbReference type="CDD" id="cd00884">
    <property type="entry name" value="beta_CA_cladeB"/>
    <property type="match status" value="1"/>
</dbReference>
<comment type="function">
    <text evidence="8">Reversible hydration of carbon dioxide.</text>
</comment>
<dbReference type="RefSeq" id="WP_097154139.1">
    <property type="nucleotide sequence ID" value="NZ_OBEL01000003.1"/>
</dbReference>
<protein>
    <recommendedName>
        <fullName evidence="2 8">Carbonic anhydrase</fullName>
        <ecNumber evidence="2 8">4.2.1.1</ecNumber>
    </recommendedName>
    <alternativeName>
        <fullName evidence="8">Carbonate dehydratase</fullName>
    </alternativeName>
</protein>
<evidence type="ECO:0000256" key="3">
    <source>
        <dbReference type="ARBA" id="ARBA00022723"/>
    </source>
</evidence>
<feature type="binding site" evidence="7">
    <location>
        <position position="44"/>
    </location>
    <ligand>
        <name>Zn(2+)</name>
        <dbReference type="ChEBI" id="CHEBI:29105"/>
    </ligand>
</feature>
<gene>
    <name evidence="9" type="ORF">SAMN06265368_2837</name>
</gene>
<evidence type="ECO:0000256" key="8">
    <source>
        <dbReference type="RuleBase" id="RU003956"/>
    </source>
</evidence>
<organism evidence="9 10">
    <name type="scientific">Cohaesibacter gelatinilyticus</name>
    <dbReference type="NCBI Taxonomy" id="372072"/>
    <lineage>
        <taxon>Bacteria</taxon>
        <taxon>Pseudomonadati</taxon>
        <taxon>Pseudomonadota</taxon>
        <taxon>Alphaproteobacteria</taxon>
        <taxon>Hyphomicrobiales</taxon>
        <taxon>Cohaesibacteraceae</taxon>
    </lineage>
</organism>
<evidence type="ECO:0000313" key="9">
    <source>
        <dbReference type="EMBL" id="SNZ19745.1"/>
    </source>
</evidence>
<dbReference type="EC" id="4.2.1.1" evidence="2 8"/>
<keyword evidence="10" id="KW-1185">Reference proteome</keyword>
<dbReference type="InterPro" id="IPR001765">
    <property type="entry name" value="Carbonic_anhydrase"/>
</dbReference>
<dbReference type="InterPro" id="IPR036874">
    <property type="entry name" value="Carbonic_anhydrase_sf"/>
</dbReference>
<comment type="cofactor">
    <cofactor evidence="7">
        <name>Zn(2+)</name>
        <dbReference type="ChEBI" id="CHEBI:29105"/>
    </cofactor>
    <text evidence="7">Binds 1 zinc ion per subunit.</text>
</comment>
<evidence type="ECO:0000256" key="2">
    <source>
        <dbReference type="ARBA" id="ARBA00012925"/>
    </source>
</evidence>
<evidence type="ECO:0000256" key="4">
    <source>
        <dbReference type="ARBA" id="ARBA00022833"/>
    </source>
</evidence>
<comment type="catalytic activity">
    <reaction evidence="6 8">
        <text>hydrogencarbonate + H(+) = CO2 + H2O</text>
        <dbReference type="Rhea" id="RHEA:10748"/>
        <dbReference type="ChEBI" id="CHEBI:15377"/>
        <dbReference type="ChEBI" id="CHEBI:15378"/>
        <dbReference type="ChEBI" id="CHEBI:16526"/>
        <dbReference type="ChEBI" id="CHEBI:17544"/>
        <dbReference type="EC" id="4.2.1.1"/>
    </reaction>
</comment>
<feature type="binding site" evidence="7">
    <location>
        <position position="46"/>
    </location>
    <ligand>
        <name>Zn(2+)</name>
        <dbReference type="ChEBI" id="CHEBI:29105"/>
    </ligand>
</feature>
<dbReference type="Proteomes" id="UP000219439">
    <property type="component" value="Unassembled WGS sequence"/>
</dbReference>
<dbReference type="GO" id="GO:0008270">
    <property type="term" value="F:zinc ion binding"/>
    <property type="evidence" value="ECO:0007669"/>
    <property type="project" value="UniProtKB-UniRule"/>
</dbReference>
<feature type="binding site" evidence="7">
    <location>
        <position position="105"/>
    </location>
    <ligand>
        <name>Zn(2+)</name>
        <dbReference type="ChEBI" id="CHEBI:29105"/>
    </ligand>
</feature>
<dbReference type="SMART" id="SM00947">
    <property type="entry name" value="Pro_CA"/>
    <property type="match status" value="1"/>
</dbReference>
<evidence type="ECO:0000256" key="6">
    <source>
        <dbReference type="ARBA" id="ARBA00048348"/>
    </source>
</evidence>
<feature type="binding site" evidence="7">
    <location>
        <position position="108"/>
    </location>
    <ligand>
        <name>Zn(2+)</name>
        <dbReference type="ChEBI" id="CHEBI:29105"/>
    </ligand>
</feature>
<dbReference type="SUPFAM" id="SSF53056">
    <property type="entry name" value="beta-carbonic anhydrase, cab"/>
    <property type="match status" value="1"/>
</dbReference>
<evidence type="ECO:0000256" key="7">
    <source>
        <dbReference type="PIRSR" id="PIRSR601765-1"/>
    </source>
</evidence>
<dbReference type="PANTHER" id="PTHR11002">
    <property type="entry name" value="CARBONIC ANHYDRASE"/>
    <property type="match status" value="1"/>
</dbReference>
<dbReference type="GO" id="GO:0004089">
    <property type="term" value="F:carbonate dehydratase activity"/>
    <property type="evidence" value="ECO:0007669"/>
    <property type="project" value="UniProtKB-UniRule"/>
</dbReference>
<dbReference type="AlphaFoldDB" id="A0A285PDB6"/>
<dbReference type="Pfam" id="PF00484">
    <property type="entry name" value="Pro_CA"/>
    <property type="match status" value="1"/>
</dbReference>
<sequence length="214" mass="24157">MAQLPKRLLDGYSAFKSGRFEEDRERYHQLAEIGQTPKIMLIGCCDSRATPEQIFDAGPGEMFIVRNVANLVPPAQKEDDYHGTPAALEFAIQGLKVEHIVIMGHGQCGGVRAFLDDEFQPLSEGDYIGKWVSLLQPACCDKKFDELKRDDLDRQGLLERSSVIQSLNNLRTFPCVRELEKEGKLCLHGAWFNIATGDLEYFEKDQDTFVKVDS</sequence>
<keyword evidence="3 7" id="KW-0479">Metal-binding</keyword>
<dbReference type="EMBL" id="OBEL01000003">
    <property type="protein sequence ID" value="SNZ19745.1"/>
    <property type="molecule type" value="Genomic_DNA"/>
</dbReference>
<evidence type="ECO:0000313" key="10">
    <source>
        <dbReference type="Proteomes" id="UP000219439"/>
    </source>
</evidence>
<dbReference type="InterPro" id="IPR015892">
    <property type="entry name" value="Carbonic_anhydrase_CS"/>
</dbReference>
<keyword evidence="5 8" id="KW-0456">Lyase</keyword>
<dbReference type="InterPro" id="IPR045066">
    <property type="entry name" value="Beta_CA_cladeB"/>
</dbReference>
<dbReference type="PROSITE" id="PS00705">
    <property type="entry name" value="PROK_CO2_ANHYDRASE_2"/>
    <property type="match status" value="1"/>
</dbReference>
<accession>A0A285PDB6</accession>
<reference evidence="9 10" key="1">
    <citation type="submission" date="2017-09" db="EMBL/GenBank/DDBJ databases">
        <authorList>
            <person name="Ehlers B."/>
            <person name="Leendertz F.H."/>
        </authorList>
    </citation>
    <scope>NUCLEOTIDE SEQUENCE [LARGE SCALE GENOMIC DNA]</scope>
    <source>
        <strain evidence="9 10">DSM 18289</strain>
    </source>
</reference>
<evidence type="ECO:0000256" key="5">
    <source>
        <dbReference type="ARBA" id="ARBA00023239"/>
    </source>
</evidence>
<proteinExistence type="inferred from homology"/>
<keyword evidence="4 7" id="KW-0862">Zinc</keyword>
<dbReference type="Gene3D" id="3.40.1050.10">
    <property type="entry name" value="Carbonic anhydrase"/>
    <property type="match status" value="1"/>
</dbReference>
<evidence type="ECO:0000256" key="1">
    <source>
        <dbReference type="ARBA" id="ARBA00006217"/>
    </source>
</evidence>
<dbReference type="GO" id="GO:0015976">
    <property type="term" value="P:carbon utilization"/>
    <property type="evidence" value="ECO:0007669"/>
    <property type="project" value="InterPro"/>
</dbReference>
<dbReference type="PANTHER" id="PTHR11002:SF76">
    <property type="entry name" value="CARBONIC ANHYDRASE"/>
    <property type="match status" value="1"/>
</dbReference>
<comment type="similarity">
    <text evidence="1 8">Belongs to the beta-class carbonic anhydrase family.</text>
</comment>
<dbReference type="OrthoDB" id="9797527at2"/>